<sequence>MSYHLPPLHLIAVQVGLALAEDIGQADWTAMLIPEGRQGVASVIVREEAVICGQVWFDACCQQVDPEISVKWCVAEGEKVAPETLICELTGPARSLLTAERSALNFLQTLSGVATEVRRYADLVAHLPVKVMDTRKTLPGLRLAQKYAVRVGGGVNQRVGLYDGILIKENHIMAAGSIAAAVKAAQELNAGVSIQVEVETLDELNEALAAGVKLILLDNMTLEQMKEAVRVTNGRAQLEASGNATIDKLVRLAETGVDRISIGALTKHVRATDFSMRFQSK</sequence>
<dbReference type="Pfam" id="PF01729">
    <property type="entry name" value="QRPTase_C"/>
    <property type="match status" value="1"/>
</dbReference>
<evidence type="ECO:0000256" key="6">
    <source>
        <dbReference type="ARBA" id="ARBA00022676"/>
    </source>
</evidence>
<evidence type="ECO:0000313" key="13">
    <source>
        <dbReference type="Proteomes" id="UP001165395"/>
    </source>
</evidence>
<reference evidence="12" key="1">
    <citation type="submission" date="2021-10" db="EMBL/GenBank/DDBJ databases">
        <title>The complete genome sequence of Leeia sp. TBRC 13508.</title>
        <authorList>
            <person name="Charoenyingcharoen P."/>
            <person name="Yukphan P."/>
        </authorList>
    </citation>
    <scope>NUCLEOTIDE SEQUENCE</scope>
    <source>
        <strain evidence="12">TBRC 13508</strain>
    </source>
</reference>
<dbReference type="Proteomes" id="UP001165395">
    <property type="component" value="Unassembled WGS sequence"/>
</dbReference>
<evidence type="ECO:0000256" key="2">
    <source>
        <dbReference type="ARBA" id="ARBA00004893"/>
    </source>
</evidence>
<dbReference type="CDD" id="cd01572">
    <property type="entry name" value="QPRTase"/>
    <property type="match status" value="1"/>
</dbReference>
<dbReference type="Pfam" id="PF02749">
    <property type="entry name" value="QRPTase_N"/>
    <property type="match status" value="1"/>
</dbReference>
<comment type="similarity">
    <text evidence="3 9">Belongs to the NadC/ModD family.</text>
</comment>
<dbReference type="InterPro" id="IPR037128">
    <property type="entry name" value="Quinolinate_PRibosylTase_N_sf"/>
</dbReference>
<evidence type="ECO:0000256" key="8">
    <source>
        <dbReference type="ARBA" id="ARBA00033102"/>
    </source>
</evidence>
<dbReference type="SUPFAM" id="SSF51690">
    <property type="entry name" value="Nicotinate/Quinolinate PRTase C-terminal domain-like"/>
    <property type="match status" value="1"/>
</dbReference>
<comment type="caution">
    <text evidence="12">The sequence shown here is derived from an EMBL/GenBank/DDBJ whole genome shotgun (WGS) entry which is preliminary data.</text>
</comment>
<feature type="domain" description="Quinolinate phosphoribosyl transferase N-terminal" evidence="11">
    <location>
        <begin position="30"/>
        <end position="111"/>
    </location>
</feature>
<keyword evidence="7 9" id="KW-0808">Transferase</keyword>
<evidence type="ECO:0000256" key="5">
    <source>
        <dbReference type="ARBA" id="ARBA00022642"/>
    </source>
</evidence>
<protein>
    <recommendedName>
        <fullName evidence="4">nicotinate-nucleotide diphosphorylase (carboxylating)</fullName>
        <ecNumber evidence="4">2.4.2.19</ecNumber>
    </recommendedName>
    <alternativeName>
        <fullName evidence="8">Quinolinate phosphoribosyltransferase [decarboxylating]</fullName>
    </alternativeName>
</protein>
<comment type="pathway">
    <text evidence="2">Cofactor biosynthesis; NAD(+) biosynthesis; nicotinate D-ribonucleotide from quinolinate: step 1/1.</text>
</comment>
<evidence type="ECO:0000256" key="9">
    <source>
        <dbReference type="PIRNR" id="PIRNR006250"/>
    </source>
</evidence>
<keyword evidence="5" id="KW-0662">Pyridine nucleotide biosynthesis</keyword>
<comment type="function">
    <text evidence="1">Involved in the catabolism of quinolinic acid (QA).</text>
</comment>
<name>A0ABS8D1A6_9NEIS</name>
<evidence type="ECO:0000256" key="4">
    <source>
        <dbReference type="ARBA" id="ARBA00011944"/>
    </source>
</evidence>
<dbReference type="InterPro" id="IPR036068">
    <property type="entry name" value="Nicotinate_pribotase-like_C"/>
</dbReference>
<dbReference type="InterPro" id="IPR004393">
    <property type="entry name" value="NadC"/>
</dbReference>
<evidence type="ECO:0000256" key="7">
    <source>
        <dbReference type="ARBA" id="ARBA00022679"/>
    </source>
</evidence>
<gene>
    <name evidence="12" type="primary">nadC</name>
    <name evidence="12" type="ORF">LIN78_00230</name>
</gene>
<dbReference type="InterPro" id="IPR013785">
    <property type="entry name" value="Aldolase_TIM"/>
</dbReference>
<organism evidence="12 13">
    <name type="scientific">Leeia speluncae</name>
    <dbReference type="NCBI Taxonomy" id="2884804"/>
    <lineage>
        <taxon>Bacteria</taxon>
        <taxon>Pseudomonadati</taxon>
        <taxon>Pseudomonadota</taxon>
        <taxon>Betaproteobacteria</taxon>
        <taxon>Neisseriales</taxon>
        <taxon>Leeiaceae</taxon>
        <taxon>Leeia</taxon>
    </lineage>
</organism>
<keyword evidence="6 9" id="KW-0328">Glycosyltransferase</keyword>
<evidence type="ECO:0000256" key="1">
    <source>
        <dbReference type="ARBA" id="ARBA00003237"/>
    </source>
</evidence>
<dbReference type="Gene3D" id="3.90.1170.20">
    <property type="entry name" value="Quinolinate phosphoribosyl transferase, N-terminal domain"/>
    <property type="match status" value="1"/>
</dbReference>
<dbReference type="SUPFAM" id="SSF54675">
    <property type="entry name" value="Nicotinate/Quinolinate PRTase N-terminal domain-like"/>
    <property type="match status" value="1"/>
</dbReference>
<dbReference type="InterPro" id="IPR002638">
    <property type="entry name" value="Quinolinate_PRibosylTrfase_C"/>
</dbReference>
<dbReference type="RefSeq" id="WP_227177328.1">
    <property type="nucleotide sequence ID" value="NZ_JAJBZT010000001.1"/>
</dbReference>
<proteinExistence type="inferred from homology"/>
<accession>A0ABS8D1A6</accession>
<dbReference type="PANTHER" id="PTHR32179">
    <property type="entry name" value="NICOTINATE-NUCLEOTIDE PYROPHOSPHORYLASE [CARBOXYLATING]"/>
    <property type="match status" value="1"/>
</dbReference>
<dbReference type="InterPro" id="IPR022412">
    <property type="entry name" value="Quinolinate_PRibosylTrfase_N"/>
</dbReference>
<dbReference type="NCBIfam" id="TIGR00078">
    <property type="entry name" value="nadC"/>
    <property type="match status" value="1"/>
</dbReference>
<feature type="domain" description="Quinolinate phosphoribosyl transferase C-terminal" evidence="10">
    <location>
        <begin position="113"/>
        <end position="277"/>
    </location>
</feature>
<dbReference type="PIRSF" id="PIRSF006250">
    <property type="entry name" value="NadC_ModD"/>
    <property type="match status" value="1"/>
</dbReference>
<evidence type="ECO:0000259" key="11">
    <source>
        <dbReference type="Pfam" id="PF02749"/>
    </source>
</evidence>
<dbReference type="EC" id="2.4.2.19" evidence="4"/>
<dbReference type="Gene3D" id="3.20.20.70">
    <property type="entry name" value="Aldolase class I"/>
    <property type="match status" value="1"/>
</dbReference>
<evidence type="ECO:0000256" key="3">
    <source>
        <dbReference type="ARBA" id="ARBA00009400"/>
    </source>
</evidence>
<evidence type="ECO:0000259" key="10">
    <source>
        <dbReference type="Pfam" id="PF01729"/>
    </source>
</evidence>
<evidence type="ECO:0000313" key="12">
    <source>
        <dbReference type="EMBL" id="MCB6181981.1"/>
    </source>
</evidence>
<keyword evidence="13" id="KW-1185">Reference proteome</keyword>
<dbReference type="InterPro" id="IPR027277">
    <property type="entry name" value="NadC/ModD"/>
</dbReference>
<dbReference type="EMBL" id="JAJBZT010000001">
    <property type="protein sequence ID" value="MCB6181981.1"/>
    <property type="molecule type" value="Genomic_DNA"/>
</dbReference>
<dbReference type="GO" id="GO:0004514">
    <property type="term" value="F:nicotinate-nucleotide diphosphorylase (carboxylating) activity"/>
    <property type="evidence" value="ECO:0007669"/>
    <property type="project" value="UniProtKB-EC"/>
</dbReference>
<dbReference type="PANTHER" id="PTHR32179:SF3">
    <property type="entry name" value="NICOTINATE-NUCLEOTIDE PYROPHOSPHORYLASE [CARBOXYLATING]"/>
    <property type="match status" value="1"/>
</dbReference>